<dbReference type="GO" id="GO:0005615">
    <property type="term" value="C:extracellular space"/>
    <property type="evidence" value="ECO:0007669"/>
    <property type="project" value="TreeGrafter"/>
</dbReference>
<gene>
    <name evidence="1" type="ORF">CGI_10011240</name>
</gene>
<accession>K1QMP7</accession>
<evidence type="ECO:0008006" key="2">
    <source>
        <dbReference type="Google" id="ProtNLM"/>
    </source>
</evidence>
<reference evidence="1" key="1">
    <citation type="journal article" date="2012" name="Nature">
        <title>The oyster genome reveals stress adaptation and complexity of shell formation.</title>
        <authorList>
            <person name="Zhang G."/>
            <person name="Fang X."/>
            <person name="Guo X."/>
            <person name="Li L."/>
            <person name="Luo R."/>
            <person name="Xu F."/>
            <person name="Yang P."/>
            <person name="Zhang L."/>
            <person name="Wang X."/>
            <person name="Qi H."/>
            <person name="Xiong Z."/>
            <person name="Que H."/>
            <person name="Xie Y."/>
            <person name="Holland P.W."/>
            <person name="Paps J."/>
            <person name="Zhu Y."/>
            <person name="Wu F."/>
            <person name="Chen Y."/>
            <person name="Wang J."/>
            <person name="Peng C."/>
            <person name="Meng J."/>
            <person name="Yang L."/>
            <person name="Liu J."/>
            <person name="Wen B."/>
            <person name="Zhang N."/>
            <person name="Huang Z."/>
            <person name="Zhu Q."/>
            <person name="Feng Y."/>
            <person name="Mount A."/>
            <person name="Hedgecock D."/>
            <person name="Xu Z."/>
            <person name="Liu Y."/>
            <person name="Domazet-Loso T."/>
            <person name="Du Y."/>
            <person name="Sun X."/>
            <person name="Zhang S."/>
            <person name="Liu B."/>
            <person name="Cheng P."/>
            <person name="Jiang X."/>
            <person name="Li J."/>
            <person name="Fan D."/>
            <person name="Wang W."/>
            <person name="Fu W."/>
            <person name="Wang T."/>
            <person name="Wang B."/>
            <person name="Zhang J."/>
            <person name="Peng Z."/>
            <person name="Li Y."/>
            <person name="Li N."/>
            <person name="Wang J."/>
            <person name="Chen M."/>
            <person name="He Y."/>
            <person name="Tan F."/>
            <person name="Song X."/>
            <person name="Zheng Q."/>
            <person name="Huang R."/>
            <person name="Yang H."/>
            <person name="Du X."/>
            <person name="Chen L."/>
            <person name="Yang M."/>
            <person name="Gaffney P.M."/>
            <person name="Wang S."/>
            <person name="Luo L."/>
            <person name="She Z."/>
            <person name="Ming Y."/>
            <person name="Huang W."/>
            <person name="Zhang S."/>
            <person name="Huang B."/>
            <person name="Zhang Y."/>
            <person name="Qu T."/>
            <person name="Ni P."/>
            <person name="Miao G."/>
            <person name="Wang J."/>
            <person name="Wang Q."/>
            <person name="Steinberg C.E."/>
            <person name="Wang H."/>
            <person name="Li N."/>
            <person name="Qian L."/>
            <person name="Zhang G."/>
            <person name="Li Y."/>
            <person name="Yang H."/>
            <person name="Liu X."/>
            <person name="Wang J."/>
            <person name="Yin Y."/>
            <person name="Wang J."/>
        </authorList>
    </citation>
    <scope>NUCLEOTIDE SEQUENCE [LARGE SCALE GENOMIC DNA]</scope>
    <source>
        <strain evidence="1">05x7-T-G4-1.051#20</strain>
    </source>
</reference>
<dbReference type="AlphaFoldDB" id="K1QMP7"/>
<dbReference type="PANTHER" id="PTHR24024:SF18">
    <property type="entry name" value="SHORT-CHAIN COLLAGEN C4-LIKE"/>
    <property type="match status" value="1"/>
</dbReference>
<dbReference type="PANTHER" id="PTHR24024">
    <property type="entry name" value="PULMONARY SURFACTANT-ASSOCIATED PROTEIN A"/>
    <property type="match status" value="1"/>
</dbReference>
<name>K1QMP7_MAGGI</name>
<proteinExistence type="predicted"/>
<evidence type="ECO:0000313" key="1">
    <source>
        <dbReference type="EMBL" id="EKC32379.1"/>
    </source>
</evidence>
<dbReference type="EMBL" id="JH815879">
    <property type="protein sequence ID" value="EKC32379.1"/>
    <property type="molecule type" value="Genomic_DNA"/>
</dbReference>
<dbReference type="InterPro" id="IPR051077">
    <property type="entry name" value="Ca-dependent_lectin"/>
</dbReference>
<dbReference type="HOGENOM" id="CLU_056628_2_1_1"/>
<organism evidence="1">
    <name type="scientific">Magallana gigas</name>
    <name type="common">Pacific oyster</name>
    <name type="synonym">Crassostrea gigas</name>
    <dbReference type="NCBI Taxonomy" id="29159"/>
    <lineage>
        <taxon>Eukaryota</taxon>
        <taxon>Metazoa</taxon>
        <taxon>Spiralia</taxon>
        <taxon>Lophotrochozoa</taxon>
        <taxon>Mollusca</taxon>
        <taxon>Bivalvia</taxon>
        <taxon>Autobranchia</taxon>
        <taxon>Pteriomorphia</taxon>
        <taxon>Ostreida</taxon>
        <taxon>Ostreoidea</taxon>
        <taxon>Ostreidae</taxon>
        <taxon>Magallana</taxon>
    </lineage>
</organism>
<sequence>MENRVLITVILLVVTCGGCVGDNKETETSPQDSGSEPKDRRLLLNDPSTLLKEIEALHREMTSLKSHVTTMETEVASLNSLKTEVSQAGGKYDDLGGAVDTLCLPHNPDMAPTDFPNVGSAVGTIYGSEYQFTYRNYAQDDDVPCAVCGAKTASAIMMLKIPAKVTCPDDWVIQYAGFLTSEQVVTNWRPSEYLCLHEDSEYLTEGSRQHNMNGRLFYPVKAVCGSLPCPPYHGGQYLTCVVCSQ</sequence>
<dbReference type="InParanoid" id="K1QMP7"/>
<protein>
    <recommendedName>
        <fullName evidence="2">Short-chain collagen C4</fullName>
    </recommendedName>
</protein>